<protein>
    <submittedName>
        <fullName evidence="1">Uncharacterized protein</fullName>
    </submittedName>
</protein>
<gene>
    <name evidence="1" type="ORF">LIPSTDRAFT_181564</name>
</gene>
<evidence type="ECO:0000313" key="2">
    <source>
        <dbReference type="Proteomes" id="UP000094385"/>
    </source>
</evidence>
<dbReference type="AlphaFoldDB" id="A0A1E3PWF1"/>
<keyword evidence="2" id="KW-1185">Reference proteome</keyword>
<reference evidence="1 2" key="1">
    <citation type="journal article" date="2016" name="Proc. Natl. Acad. Sci. U.S.A.">
        <title>Comparative genomics of biotechnologically important yeasts.</title>
        <authorList>
            <person name="Riley R."/>
            <person name="Haridas S."/>
            <person name="Wolfe K.H."/>
            <person name="Lopes M.R."/>
            <person name="Hittinger C.T."/>
            <person name="Goeker M."/>
            <person name="Salamov A.A."/>
            <person name="Wisecaver J.H."/>
            <person name="Long T.M."/>
            <person name="Calvey C.H."/>
            <person name="Aerts A.L."/>
            <person name="Barry K.W."/>
            <person name="Choi C."/>
            <person name="Clum A."/>
            <person name="Coughlan A.Y."/>
            <person name="Deshpande S."/>
            <person name="Douglass A.P."/>
            <person name="Hanson S.J."/>
            <person name="Klenk H.-P."/>
            <person name="LaButti K.M."/>
            <person name="Lapidus A."/>
            <person name="Lindquist E.A."/>
            <person name="Lipzen A.M."/>
            <person name="Meier-Kolthoff J.P."/>
            <person name="Ohm R.A."/>
            <person name="Otillar R.P."/>
            <person name="Pangilinan J.L."/>
            <person name="Peng Y."/>
            <person name="Rokas A."/>
            <person name="Rosa C.A."/>
            <person name="Scheuner C."/>
            <person name="Sibirny A.A."/>
            <person name="Slot J.C."/>
            <person name="Stielow J.B."/>
            <person name="Sun H."/>
            <person name="Kurtzman C.P."/>
            <person name="Blackwell M."/>
            <person name="Grigoriev I.V."/>
            <person name="Jeffries T.W."/>
        </authorList>
    </citation>
    <scope>NUCLEOTIDE SEQUENCE [LARGE SCALE GENOMIC DNA]</scope>
    <source>
        <strain evidence="1 2">NRRL Y-11557</strain>
    </source>
</reference>
<dbReference type="Proteomes" id="UP000094385">
    <property type="component" value="Unassembled WGS sequence"/>
</dbReference>
<dbReference type="EMBL" id="KV454302">
    <property type="protein sequence ID" value="ODQ69763.1"/>
    <property type="molecule type" value="Genomic_DNA"/>
</dbReference>
<name>A0A1E3PWF1_LIPST</name>
<sequence>MMSCCSCAKCQNFISCLVCSGTNAVSGCLMSVVDNNPGLLIAGLLSRRAADWCAGCRVTCQRSLTLPLLIFVSNSSQKKLPSNC</sequence>
<organism evidence="1 2">
    <name type="scientific">Lipomyces starkeyi NRRL Y-11557</name>
    <dbReference type="NCBI Taxonomy" id="675824"/>
    <lineage>
        <taxon>Eukaryota</taxon>
        <taxon>Fungi</taxon>
        <taxon>Dikarya</taxon>
        <taxon>Ascomycota</taxon>
        <taxon>Saccharomycotina</taxon>
        <taxon>Lipomycetes</taxon>
        <taxon>Lipomycetales</taxon>
        <taxon>Lipomycetaceae</taxon>
        <taxon>Lipomyces</taxon>
    </lineage>
</organism>
<accession>A0A1E3PWF1</accession>
<evidence type="ECO:0000313" key="1">
    <source>
        <dbReference type="EMBL" id="ODQ69763.1"/>
    </source>
</evidence>
<proteinExistence type="predicted"/>